<comment type="caution">
    <text evidence="2">The sequence shown here is derived from an EMBL/GenBank/DDBJ whole genome shotgun (WGS) entry which is preliminary data.</text>
</comment>
<protein>
    <recommendedName>
        <fullName evidence="4">ABC transporter substrate-binding protein</fullName>
    </recommendedName>
</protein>
<evidence type="ECO:0008006" key="4">
    <source>
        <dbReference type="Google" id="ProtNLM"/>
    </source>
</evidence>
<feature type="signal peptide" evidence="1">
    <location>
        <begin position="1"/>
        <end position="27"/>
    </location>
</feature>
<name>A0ABS7SDB8_9MICO</name>
<evidence type="ECO:0000313" key="3">
    <source>
        <dbReference type="Proteomes" id="UP000826651"/>
    </source>
</evidence>
<feature type="chain" id="PRO_5047449072" description="ABC transporter substrate-binding protein" evidence="1">
    <location>
        <begin position="28"/>
        <end position="393"/>
    </location>
</feature>
<dbReference type="Gene3D" id="3.40.190.10">
    <property type="entry name" value="Periplasmic binding protein-like II"/>
    <property type="match status" value="1"/>
</dbReference>
<keyword evidence="1" id="KW-0732">Signal</keyword>
<dbReference type="RefSeq" id="WP_223408659.1">
    <property type="nucleotide sequence ID" value="NZ_JAGSHT010000017.1"/>
</dbReference>
<dbReference type="EMBL" id="JAGSHT010000017">
    <property type="protein sequence ID" value="MBZ2198155.1"/>
    <property type="molecule type" value="Genomic_DNA"/>
</dbReference>
<dbReference type="PROSITE" id="PS51257">
    <property type="entry name" value="PROKAR_LIPOPROTEIN"/>
    <property type="match status" value="1"/>
</dbReference>
<accession>A0ABS7SDB8</accession>
<organism evidence="2 3">
    <name type="scientific">Occultella gossypii</name>
    <dbReference type="NCBI Taxonomy" id="2800820"/>
    <lineage>
        <taxon>Bacteria</taxon>
        <taxon>Bacillati</taxon>
        <taxon>Actinomycetota</taxon>
        <taxon>Actinomycetes</taxon>
        <taxon>Micrococcales</taxon>
        <taxon>Ruaniaceae</taxon>
        <taxon>Occultella</taxon>
    </lineage>
</organism>
<sequence>MNRTISIAALSAAGLLALTACGGASDAADDTATGAALDATAAEAGSALDLSDVCPATVVMQQDWQPQAEHGAMYDLIGSDYTIDTEAKSVTGSLVLDGVDTGVDIEVRPGGPNVGFQAVPALMYLDDDITLGAVNSDVAISGYESQPTIAVTSQLTISPQILMWDPDTYPGATTIEEVVAQGAVVVTAGDVIPALLAETTSFDLANSDTSYEGTPARFVSDTTIMQQGFASAEPYIYESEIAEWGRPVGSQLLADVGYNIYPEPLAVRADRIDELSDCLTKLVPVMQQSLINYLEDPAATNELIVEVVEAYDLSWTYSVGVAEFSAATLLDEGIVTDDPASGVFGQFDPERMQAIVDTFVPLLEAQGLITVTDIDPAELYTNEFIDPSISMEN</sequence>
<reference evidence="2 3" key="1">
    <citation type="submission" date="2021-04" db="EMBL/GenBank/DDBJ databases">
        <title>Ruania sp. nov., isolated from sandy soil of mangrove forest.</title>
        <authorList>
            <person name="Ge X."/>
            <person name="Huang R."/>
            <person name="Liu W."/>
        </authorList>
    </citation>
    <scope>NUCLEOTIDE SEQUENCE [LARGE SCALE GENOMIC DNA]</scope>
    <source>
        <strain evidence="2 3">N2-46</strain>
    </source>
</reference>
<dbReference type="Proteomes" id="UP000826651">
    <property type="component" value="Unassembled WGS sequence"/>
</dbReference>
<evidence type="ECO:0000313" key="2">
    <source>
        <dbReference type="EMBL" id="MBZ2198155.1"/>
    </source>
</evidence>
<proteinExistence type="predicted"/>
<evidence type="ECO:0000256" key="1">
    <source>
        <dbReference type="SAM" id="SignalP"/>
    </source>
</evidence>
<gene>
    <name evidence="2" type="ORF">KCQ71_18520</name>
</gene>
<keyword evidence="3" id="KW-1185">Reference proteome</keyword>